<dbReference type="Pfam" id="PF01464">
    <property type="entry name" value="SLT"/>
    <property type="match status" value="1"/>
</dbReference>
<feature type="domain" description="Phage tail tape measure protein" evidence="5">
    <location>
        <begin position="236"/>
        <end position="402"/>
    </location>
</feature>
<dbReference type="SUPFAM" id="SSF53955">
    <property type="entry name" value="Lysozyme-like"/>
    <property type="match status" value="1"/>
</dbReference>
<feature type="coiled-coil region" evidence="2">
    <location>
        <begin position="66"/>
        <end position="118"/>
    </location>
</feature>
<proteinExistence type="predicted"/>
<dbReference type="InterPro" id="IPR008258">
    <property type="entry name" value="Transglycosylase_SLT_dom_1"/>
</dbReference>
<feature type="region of interest" description="Disordered" evidence="3">
    <location>
        <begin position="1019"/>
        <end position="1062"/>
    </location>
</feature>
<keyword evidence="1" id="KW-1188">Viral release from host cell</keyword>
<evidence type="ECO:0000259" key="5">
    <source>
        <dbReference type="Pfam" id="PF10145"/>
    </source>
</evidence>
<reference evidence="6 7" key="1">
    <citation type="submission" date="2015-09" db="EMBL/GenBank/DDBJ databases">
        <title>Spore heat resistance.</title>
        <authorList>
            <person name="Boekhorst J."/>
            <person name="Berendsen E.M."/>
            <person name="Wells-Bennik M.H."/>
            <person name="Kuipers O.P."/>
        </authorList>
    </citation>
    <scope>NUCLEOTIDE SEQUENCE [LARGE SCALE GENOMIC DNA]</scope>
    <source>
        <strain evidence="6 7">B4122</strain>
    </source>
</reference>
<evidence type="ECO:0000256" key="2">
    <source>
        <dbReference type="SAM" id="Coils"/>
    </source>
</evidence>
<feature type="domain" description="Transglycosylase SLT" evidence="4">
    <location>
        <begin position="1217"/>
        <end position="1299"/>
    </location>
</feature>
<dbReference type="Proteomes" id="UP000076442">
    <property type="component" value="Unassembled WGS sequence"/>
</dbReference>
<evidence type="ECO:0000313" key="7">
    <source>
        <dbReference type="Proteomes" id="UP000076442"/>
    </source>
</evidence>
<dbReference type="InterPro" id="IPR023346">
    <property type="entry name" value="Lysozyme-like_dom_sf"/>
</dbReference>
<organism evidence="6 7">
    <name type="scientific">Bacillus subtilis</name>
    <dbReference type="NCBI Taxonomy" id="1423"/>
    <lineage>
        <taxon>Bacteria</taxon>
        <taxon>Bacillati</taxon>
        <taxon>Bacillota</taxon>
        <taxon>Bacilli</taxon>
        <taxon>Bacillales</taxon>
        <taxon>Bacillaceae</taxon>
        <taxon>Bacillus</taxon>
    </lineage>
</organism>
<evidence type="ECO:0000256" key="3">
    <source>
        <dbReference type="SAM" id="MobiDB-lite"/>
    </source>
</evidence>
<dbReference type="EMBL" id="LJZV01000024">
    <property type="protein sequence ID" value="KZD89321.1"/>
    <property type="molecule type" value="Genomic_DNA"/>
</dbReference>
<evidence type="ECO:0000259" key="4">
    <source>
        <dbReference type="Pfam" id="PF01464"/>
    </source>
</evidence>
<keyword evidence="2" id="KW-0175">Coiled coil</keyword>
<accession>A0AAP1H8P3</accession>
<dbReference type="InterPro" id="IPR010090">
    <property type="entry name" value="Phage_tape_meas"/>
</dbReference>
<dbReference type="PANTHER" id="PTHR37813:SF1">
    <property type="entry name" value="FELS-2 PROPHAGE PROTEIN"/>
    <property type="match status" value="1"/>
</dbReference>
<dbReference type="PANTHER" id="PTHR37813">
    <property type="entry name" value="FELS-2 PROPHAGE PROTEIN"/>
    <property type="match status" value="1"/>
</dbReference>
<protein>
    <submittedName>
        <fullName evidence="6">Phage tail length tape-measure protein</fullName>
    </submittedName>
</protein>
<name>A0AAP1H8P3_BACIU</name>
<dbReference type="CDD" id="cd13402">
    <property type="entry name" value="LT_TF-like"/>
    <property type="match status" value="1"/>
</dbReference>
<sequence>MATENLGNMIMRLGVDDNGVSSSMENITEKMKLVRSEMKASASQFGQLGDASDKLRQKQDGLSKLYQLQGSKIEQLKKKYDQLAAEKGDNSKAALDLAEKINKEVANYNRLGQALERTTVEINTQNSAWTKAGKTLKEYGEDLEKQANRMKTIGTVGFAGITAPMGALGLMAIKSASDVKKAQGSIQAQMGLTKQEAEEATKAATNLWKEGFGEDVGDVTNVISIVRRNIESLGDASSETVQRVTKDTMTIAESFDQEGNDITKSVNAMQNSFDNLSVDKSMDLITSGFQKGLNYSDEFLDSINEYSNQFSSAGFSVEQMFSIFEAGAESGAFQLDKVGDLIKEMNIRLSDGTADDAMGKLSKRTQELYAEFKKTGKGGNEVFSAVMKDIDGMKNKSEAYVIGQSIMGTQFEDLGQKGVSALANVKNSFDNVDGATKKASQSLKDNFGDRVTKDMRELQTNLIPVGEILLDKIEPALQKTGEMISDFTEWFQNLSPSMQNTVVIAGLVAAAFPPVVIALGAVVSSVSTLVGAMGRGASAFGRYRAEAALTRTSTAQLAAANTAASVSLAKGNAAVTRTTRGMRGMNTATVAASGAMSAYGGKWGNVLGIATMFLPEILKGGKGLLGFGKNAASAGTGLLGFGGKAKTASTAATTLSTGAAQTTGKLAGLGGKALGLVKSFGSVARVAGVARLGFSALGGPVGLTITGVSLLAEGGYKLYKHMKEETIPTLDSFGDSVSKSTTKAVLGYKNLNDKATAQLNQLNWSGQKVSKEAADNISKNFSQMGDKIKTTIQTKGNESYQSLSKFLSSSKTLSNKEQQAILDNVKKKQDDQTKKVNDAQNQIKAILTKASTEKRSLTKSEQEKINSIQKTMMNTAVKTMSKNEAEQKMILGRLKNESSNITARQAADTIKNSIKARDGSVKEAKKKYKETKKAIEYERDVTGSISAEQADKMIKEAKRQKTDSIDAAEKMHKKVVKEAKAQAGEHADEIDTETGDVKNGWDKMMDKVDSAWSWIKGLFSGDDKKSKPKESKKKSAPKTAGRSLGGNQVGAYAKGTSASGHPGGLAITSEKGRELIHEPGVGTYLSGNNGPELRNLRPGSSVLPNKHTERLLKNYGFPGYEGGIGKYFDWIMKGSEYLWDKASGMFGIADKLIPSWFTKNSGSPLKAIGKLARIGVDNLMGSIGSFFTGGGGGSAAVKKWVAEALSIKGLGPQYASALETIAMKESGGNPNVVNTWDSNWKAGHPSQGLMQFIPSTFNAYKEPGHGNIKNPVDQVLASINYLNRRYGGIFNHPGLVSMSKGGPYVGYAMGGTSPGVGGTKLAALNERGYDEHIITTDPKYRERGIGIWARAGAELGVLSQTVPEIPSIEPITQRQDAQIALLQEQNSFLKTIVNSVEGGITAVVDVNTLGDAIGMRSERIANQKILLRGAL</sequence>
<evidence type="ECO:0000313" key="6">
    <source>
        <dbReference type="EMBL" id="KZD89321.1"/>
    </source>
</evidence>
<comment type="caution">
    <text evidence="6">The sequence shown here is derived from an EMBL/GenBank/DDBJ whole genome shotgun (WGS) entry which is preliminary data.</text>
</comment>
<gene>
    <name evidence="6" type="ORF">B4122_3707</name>
</gene>
<dbReference type="Pfam" id="PF10145">
    <property type="entry name" value="PhageMin_Tail"/>
    <property type="match status" value="1"/>
</dbReference>
<dbReference type="RefSeq" id="WP_052476538.1">
    <property type="nucleotide sequence ID" value="NZ_JXHR01000006.1"/>
</dbReference>
<dbReference type="Gene3D" id="1.10.530.10">
    <property type="match status" value="1"/>
</dbReference>
<evidence type="ECO:0000256" key="1">
    <source>
        <dbReference type="ARBA" id="ARBA00022612"/>
    </source>
</evidence>